<evidence type="ECO:0000256" key="5">
    <source>
        <dbReference type="ARBA" id="ARBA00022989"/>
    </source>
</evidence>
<evidence type="ECO:0000313" key="8">
    <source>
        <dbReference type="EMBL" id="CAE0609472.1"/>
    </source>
</evidence>
<dbReference type="PANTHER" id="PTHR23051:SF0">
    <property type="entry name" value="SOLUTE CARRIER FAMILY 35 MEMBER F5"/>
    <property type="match status" value="1"/>
</dbReference>
<evidence type="ECO:0000256" key="4">
    <source>
        <dbReference type="ARBA" id="ARBA00022692"/>
    </source>
</evidence>
<dbReference type="GO" id="GO:0016020">
    <property type="term" value="C:membrane"/>
    <property type="evidence" value="ECO:0007669"/>
    <property type="project" value="UniProtKB-SubCell"/>
</dbReference>
<evidence type="ECO:0000256" key="3">
    <source>
        <dbReference type="ARBA" id="ARBA00022448"/>
    </source>
</evidence>
<evidence type="ECO:0008006" key="9">
    <source>
        <dbReference type="Google" id="ProtNLM"/>
    </source>
</evidence>
<sequence>MALLARWDARARFGMALVLAVATLWVAASFFVQSIEEKGIPPLLLTYVANSLFVLYLPTHALIRGWRGSKKEKIEPHGSMLDEIEQQEAKTISYRGMEMENLLQAGSTKGPEATDQEIAKAALKISPLWFVAEWTFNASLMSTSIGSNTILSSSSNMFTFLLAVLLIGEAFTVTKLASISTVIVGIVAVSVADSEPSNAAGGNSMVGDALCLLSALCYGLFTVTLRKELADDERVSMTFFFGCVGLFNLVIFLPVILVYGLYHPGFFQITSSDFGLCLIKGLFDNVLSDYLWARAVLLLGPTLATVGLSLEVPMAIVAEFLVGHAPWAGHFGRTFLTFLGGALVLGGFFGLQREELVEEVYL</sequence>
<keyword evidence="3" id="KW-0813">Transport</keyword>
<feature type="transmembrane region" description="Helical" evidence="7">
    <location>
        <begin position="204"/>
        <end position="225"/>
    </location>
</feature>
<reference evidence="8" key="1">
    <citation type="submission" date="2021-01" db="EMBL/GenBank/DDBJ databases">
        <authorList>
            <person name="Corre E."/>
            <person name="Pelletier E."/>
            <person name="Niang G."/>
            <person name="Scheremetjew M."/>
            <person name="Finn R."/>
            <person name="Kale V."/>
            <person name="Holt S."/>
            <person name="Cochrane G."/>
            <person name="Meng A."/>
            <person name="Brown T."/>
            <person name="Cohen L."/>
        </authorList>
    </citation>
    <scope>NUCLEOTIDE SEQUENCE</scope>
    <source>
        <strain evidence="8">CCMP1897</strain>
    </source>
</reference>
<dbReference type="SUPFAM" id="SSF103481">
    <property type="entry name" value="Multidrug resistance efflux transporter EmrE"/>
    <property type="match status" value="1"/>
</dbReference>
<dbReference type="InterPro" id="IPR009262">
    <property type="entry name" value="SLC35_F1/F2/F6"/>
</dbReference>
<keyword evidence="6 7" id="KW-0472">Membrane</keyword>
<evidence type="ECO:0000256" key="7">
    <source>
        <dbReference type="SAM" id="Phobius"/>
    </source>
</evidence>
<keyword evidence="4 7" id="KW-0812">Transmembrane</keyword>
<feature type="transmembrane region" description="Helical" evidence="7">
    <location>
        <begin position="160"/>
        <end position="192"/>
    </location>
</feature>
<dbReference type="PANTHER" id="PTHR23051">
    <property type="entry name" value="SOLUTE CARRIER FAMILY 35, MEMBER F5"/>
    <property type="match status" value="1"/>
</dbReference>
<keyword evidence="5 7" id="KW-1133">Transmembrane helix</keyword>
<protein>
    <recommendedName>
        <fullName evidence="9">EamA domain-containing protein</fullName>
    </recommendedName>
</protein>
<feature type="transmembrane region" description="Helical" evidence="7">
    <location>
        <begin position="237"/>
        <end position="259"/>
    </location>
</feature>
<proteinExistence type="inferred from homology"/>
<evidence type="ECO:0000256" key="6">
    <source>
        <dbReference type="ARBA" id="ARBA00023136"/>
    </source>
</evidence>
<dbReference type="AlphaFoldDB" id="A0A7S3UEA9"/>
<comment type="similarity">
    <text evidence="2">Belongs to the SLC35F solute transporter family.</text>
</comment>
<dbReference type="Pfam" id="PF06027">
    <property type="entry name" value="SLC35F"/>
    <property type="match status" value="1"/>
</dbReference>
<dbReference type="GO" id="GO:0022857">
    <property type="term" value="F:transmembrane transporter activity"/>
    <property type="evidence" value="ECO:0007669"/>
    <property type="project" value="InterPro"/>
</dbReference>
<comment type="subcellular location">
    <subcellularLocation>
        <location evidence="1">Membrane</location>
        <topology evidence="1">Multi-pass membrane protein</topology>
    </subcellularLocation>
</comment>
<feature type="transmembrane region" description="Helical" evidence="7">
    <location>
        <begin position="330"/>
        <end position="351"/>
    </location>
</feature>
<name>A0A7S3UEA9_9CHLO</name>
<gene>
    <name evidence="8" type="ORF">PSAL00342_LOCUS3291</name>
</gene>
<feature type="transmembrane region" description="Helical" evidence="7">
    <location>
        <begin position="265"/>
        <end position="283"/>
    </location>
</feature>
<feature type="transmembrane region" description="Helical" evidence="7">
    <location>
        <begin position="44"/>
        <end position="63"/>
    </location>
</feature>
<evidence type="ECO:0000256" key="1">
    <source>
        <dbReference type="ARBA" id="ARBA00004141"/>
    </source>
</evidence>
<dbReference type="EMBL" id="HBIS01003643">
    <property type="protein sequence ID" value="CAE0609472.1"/>
    <property type="molecule type" value="Transcribed_RNA"/>
</dbReference>
<organism evidence="8">
    <name type="scientific">Picocystis salinarum</name>
    <dbReference type="NCBI Taxonomy" id="88271"/>
    <lineage>
        <taxon>Eukaryota</taxon>
        <taxon>Viridiplantae</taxon>
        <taxon>Chlorophyta</taxon>
        <taxon>Picocystophyceae</taxon>
        <taxon>Picocystales</taxon>
        <taxon>Picocystaceae</taxon>
        <taxon>Picocystis</taxon>
    </lineage>
</organism>
<evidence type="ECO:0000256" key="2">
    <source>
        <dbReference type="ARBA" id="ARBA00007863"/>
    </source>
</evidence>
<feature type="transmembrane region" description="Helical" evidence="7">
    <location>
        <begin position="295"/>
        <end position="318"/>
    </location>
</feature>
<dbReference type="InterPro" id="IPR037185">
    <property type="entry name" value="EmrE-like"/>
</dbReference>
<accession>A0A7S3UEA9</accession>